<comment type="catalytic activity">
    <reaction evidence="9">
        <text>a 5'-end NAD(+)-phospho-ribonucleoside in mRNA + H2O = a 5'-end phospho-adenosine-phospho-ribonucleoside in mRNA + beta-nicotinamide D-ribonucleotide + 2 H(+)</text>
        <dbReference type="Rhea" id="RHEA:60876"/>
        <dbReference type="Rhea" id="RHEA-COMP:15698"/>
        <dbReference type="Rhea" id="RHEA-COMP:15719"/>
        <dbReference type="ChEBI" id="CHEBI:14649"/>
        <dbReference type="ChEBI" id="CHEBI:15377"/>
        <dbReference type="ChEBI" id="CHEBI:15378"/>
        <dbReference type="ChEBI" id="CHEBI:144029"/>
        <dbReference type="ChEBI" id="CHEBI:144051"/>
    </reaction>
    <physiologicalReaction direction="left-to-right" evidence="9">
        <dbReference type="Rhea" id="RHEA:60877"/>
    </physiologicalReaction>
</comment>
<name>A0A917YLL2_9RHOB</name>
<organism evidence="11 12">
    <name type="scientific">Gemmobacter aquaticus</name>
    <dbReference type="NCBI Taxonomy" id="490185"/>
    <lineage>
        <taxon>Bacteria</taxon>
        <taxon>Pseudomonadati</taxon>
        <taxon>Pseudomonadota</taxon>
        <taxon>Alphaproteobacteria</taxon>
        <taxon>Rhodobacterales</taxon>
        <taxon>Paracoccaceae</taxon>
        <taxon>Gemmobacter</taxon>
    </lineage>
</organism>
<dbReference type="Pfam" id="PF09296">
    <property type="entry name" value="NUDIX-like"/>
    <property type="match status" value="1"/>
</dbReference>
<comment type="cofactor">
    <cofactor evidence="1">
        <name>Mg(2+)</name>
        <dbReference type="ChEBI" id="CHEBI:18420"/>
    </cofactor>
</comment>
<dbReference type="GO" id="GO:0019677">
    <property type="term" value="P:NAD+ catabolic process"/>
    <property type="evidence" value="ECO:0007669"/>
    <property type="project" value="TreeGrafter"/>
</dbReference>
<evidence type="ECO:0000256" key="1">
    <source>
        <dbReference type="ARBA" id="ARBA00001946"/>
    </source>
</evidence>
<reference evidence="11 12" key="1">
    <citation type="journal article" date="2014" name="Int. J. Syst. Evol. Microbiol.">
        <title>Complete genome sequence of Corynebacterium casei LMG S-19264T (=DSM 44701T), isolated from a smear-ripened cheese.</title>
        <authorList>
            <consortium name="US DOE Joint Genome Institute (JGI-PGF)"/>
            <person name="Walter F."/>
            <person name="Albersmeier A."/>
            <person name="Kalinowski J."/>
            <person name="Ruckert C."/>
        </authorList>
    </citation>
    <scope>NUCLEOTIDE SEQUENCE [LARGE SCALE GENOMIC DNA]</scope>
    <source>
        <strain evidence="11 12">CGMCC 1.7029</strain>
    </source>
</reference>
<dbReference type="InterPro" id="IPR000086">
    <property type="entry name" value="NUDIX_hydrolase_dom"/>
</dbReference>
<comment type="caution">
    <text evidence="11">The sequence shown here is derived from an EMBL/GenBank/DDBJ whole genome shotgun (WGS) entry which is preliminary data.</text>
</comment>
<accession>A0A917YLL2</accession>
<comment type="cofactor">
    <cofactor evidence="2">
        <name>Zn(2+)</name>
        <dbReference type="ChEBI" id="CHEBI:29105"/>
    </cofactor>
</comment>
<evidence type="ECO:0000256" key="7">
    <source>
        <dbReference type="ARBA" id="ARBA00022842"/>
    </source>
</evidence>
<dbReference type="InterPro" id="IPR015376">
    <property type="entry name" value="Znr_NADH_PPase"/>
</dbReference>
<dbReference type="Gene3D" id="3.90.79.20">
    <property type="match status" value="1"/>
</dbReference>
<evidence type="ECO:0000313" key="11">
    <source>
        <dbReference type="EMBL" id="GGO32844.1"/>
    </source>
</evidence>
<dbReference type="InterPro" id="IPR049734">
    <property type="entry name" value="NudC-like_C"/>
</dbReference>
<keyword evidence="8" id="KW-0520">NAD</keyword>
<evidence type="ECO:0000259" key="10">
    <source>
        <dbReference type="PROSITE" id="PS51462"/>
    </source>
</evidence>
<evidence type="ECO:0000256" key="2">
    <source>
        <dbReference type="ARBA" id="ARBA00001947"/>
    </source>
</evidence>
<evidence type="ECO:0000256" key="9">
    <source>
        <dbReference type="ARBA" id="ARBA00023679"/>
    </source>
</evidence>
<keyword evidence="7" id="KW-0460">Magnesium</keyword>
<dbReference type="RefSeq" id="WP_146286828.1">
    <property type="nucleotide sequence ID" value="NZ_BMLP01000003.1"/>
</dbReference>
<dbReference type="InterPro" id="IPR020084">
    <property type="entry name" value="NUDIX_hydrolase_CS"/>
</dbReference>
<dbReference type="OrthoDB" id="9791656at2"/>
<gene>
    <name evidence="11" type="ORF">GCM10010991_21120</name>
</gene>
<keyword evidence="6" id="KW-0378">Hydrolase</keyword>
<dbReference type="EMBL" id="BMLP01000003">
    <property type="protein sequence ID" value="GGO32844.1"/>
    <property type="molecule type" value="Genomic_DNA"/>
</dbReference>
<dbReference type="GO" id="GO:0006742">
    <property type="term" value="P:NADP+ catabolic process"/>
    <property type="evidence" value="ECO:0007669"/>
    <property type="project" value="TreeGrafter"/>
</dbReference>
<evidence type="ECO:0000313" key="12">
    <source>
        <dbReference type="Proteomes" id="UP000598196"/>
    </source>
</evidence>
<dbReference type="Pfam" id="PF09297">
    <property type="entry name" value="Zn_ribbon_NUD"/>
    <property type="match status" value="1"/>
</dbReference>
<dbReference type="GO" id="GO:0035529">
    <property type="term" value="F:NADH pyrophosphatase activity"/>
    <property type="evidence" value="ECO:0007669"/>
    <property type="project" value="TreeGrafter"/>
</dbReference>
<evidence type="ECO:0000256" key="4">
    <source>
        <dbReference type="ARBA" id="ARBA00012381"/>
    </source>
</evidence>
<dbReference type="PROSITE" id="PS51462">
    <property type="entry name" value="NUDIX"/>
    <property type="match status" value="1"/>
</dbReference>
<dbReference type="Gene3D" id="3.90.79.10">
    <property type="entry name" value="Nucleoside Triphosphate Pyrophosphohydrolase"/>
    <property type="match status" value="1"/>
</dbReference>
<dbReference type="InterPro" id="IPR015375">
    <property type="entry name" value="NADH_PPase-like_N"/>
</dbReference>
<sequence>MRLAETVTFGGGGLSRSAHLRADPTQMAEALADGRVLALWRGKVLMAAGAPGWLPPDHPVLQGEPEPVFLGEHLGAFVFATDISAWEPPADSAPLPTGIFDNSVQQHPLLPADWGFADLRQVMAGLTPVEAELVATARALLTWHRSHRFCANCGTASEMVMAGWQRSCAACGTQHFPRTDPVVIMLVTKGNQTLIGRSPGWPEGMYSCLAGFIEPGETVEAAVRREVFEESGVRLGPVEYLASQPWPFPASLMIGCRAQALDTAITLDPAELEDALWISREDLLSVFAGENPAIRPPRKGSIAQFLLSNWLADRLD</sequence>
<dbReference type="SUPFAM" id="SSF55811">
    <property type="entry name" value="Nudix"/>
    <property type="match status" value="1"/>
</dbReference>
<evidence type="ECO:0000256" key="8">
    <source>
        <dbReference type="ARBA" id="ARBA00023027"/>
    </source>
</evidence>
<dbReference type="EC" id="3.6.1.22" evidence="4"/>
<dbReference type="GO" id="GO:0005829">
    <property type="term" value="C:cytosol"/>
    <property type="evidence" value="ECO:0007669"/>
    <property type="project" value="TreeGrafter"/>
</dbReference>
<feature type="domain" description="Nudix hydrolase" evidence="10">
    <location>
        <begin position="177"/>
        <end position="306"/>
    </location>
</feature>
<evidence type="ECO:0000256" key="5">
    <source>
        <dbReference type="ARBA" id="ARBA00022723"/>
    </source>
</evidence>
<dbReference type="InterPro" id="IPR050241">
    <property type="entry name" value="NAD-cap_RNA_hydrolase_NudC"/>
</dbReference>
<dbReference type="Proteomes" id="UP000598196">
    <property type="component" value="Unassembled WGS sequence"/>
</dbReference>
<proteinExistence type="inferred from homology"/>
<dbReference type="CDD" id="cd03429">
    <property type="entry name" value="NUDIX_NADH_pyrophosphatase_Nudt13"/>
    <property type="match status" value="1"/>
</dbReference>
<keyword evidence="12" id="KW-1185">Reference proteome</keyword>
<dbReference type="PANTHER" id="PTHR42904">
    <property type="entry name" value="NUDIX HYDROLASE, NUDC SUBFAMILY"/>
    <property type="match status" value="1"/>
</dbReference>
<comment type="similarity">
    <text evidence="3">Belongs to the Nudix hydrolase family. NudC subfamily.</text>
</comment>
<dbReference type="PANTHER" id="PTHR42904:SF6">
    <property type="entry name" value="NAD-CAPPED RNA HYDROLASE NUDT12"/>
    <property type="match status" value="1"/>
</dbReference>
<dbReference type="AlphaFoldDB" id="A0A917YLL2"/>
<dbReference type="PROSITE" id="PS00893">
    <property type="entry name" value="NUDIX_BOX"/>
    <property type="match status" value="1"/>
</dbReference>
<dbReference type="InterPro" id="IPR015797">
    <property type="entry name" value="NUDIX_hydrolase-like_dom_sf"/>
</dbReference>
<evidence type="ECO:0000256" key="3">
    <source>
        <dbReference type="ARBA" id="ARBA00009595"/>
    </source>
</evidence>
<dbReference type="NCBIfam" id="NF001299">
    <property type="entry name" value="PRK00241.1"/>
    <property type="match status" value="1"/>
</dbReference>
<dbReference type="GO" id="GO:0046872">
    <property type="term" value="F:metal ion binding"/>
    <property type="evidence" value="ECO:0007669"/>
    <property type="project" value="UniProtKB-KW"/>
</dbReference>
<evidence type="ECO:0000256" key="6">
    <source>
        <dbReference type="ARBA" id="ARBA00022801"/>
    </source>
</evidence>
<keyword evidence="5" id="KW-0479">Metal-binding</keyword>
<dbReference type="Pfam" id="PF00293">
    <property type="entry name" value="NUDIX"/>
    <property type="match status" value="1"/>
</dbReference>
<protein>
    <recommendedName>
        <fullName evidence="4">NAD(+) diphosphatase</fullName>
        <ecNumber evidence="4">3.6.1.22</ecNumber>
    </recommendedName>
</protein>